<evidence type="ECO:0000256" key="12">
    <source>
        <dbReference type="PROSITE-ProRule" id="PRU00175"/>
    </source>
</evidence>
<dbReference type="Gene3D" id="3.30.40.10">
    <property type="entry name" value="Zinc/RING finger domain, C3HC4 (zinc finger)"/>
    <property type="match status" value="1"/>
</dbReference>
<sequence length="264" mass="30737">MGNTLQKEKQPGKKSEEHKHDEEDGSTFTCEVCVEPLSHQKRFRNRKRCSHRSYCLDCIAYYIEVKIEEYNFSDIKCPGLDCDELLDPLICRSILPVKVFERWCDVLCEKTILPFQRAYCPYSECSALILNECGGKIMKTKCPNCKKFLCLKCGIPWHYGYKCNETEQLRDQNDFLLCELMKEKKWRRCPVCNHCVELISGCQFVKCRCGATFCHGCGRKRTTEWCWCKRNIPEILKFVASSAVIFILLYCFGGSAALYIKNQK</sequence>
<comment type="similarity">
    <text evidence="4">Belongs to the RBR family. Ariadne subfamily.</text>
</comment>
<feature type="region of interest" description="Disordered" evidence="13">
    <location>
        <begin position="1"/>
        <end position="22"/>
    </location>
</feature>
<dbReference type="GO" id="GO:0061630">
    <property type="term" value="F:ubiquitin protein ligase activity"/>
    <property type="evidence" value="ECO:0007669"/>
    <property type="project" value="UniProtKB-EC"/>
</dbReference>
<dbReference type="InterPro" id="IPR044066">
    <property type="entry name" value="TRIAD_supradom"/>
</dbReference>
<comment type="cofactor">
    <cofactor evidence="2">
        <name>Zn(2+)</name>
        <dbReference type="ChEBI" id="CHEBI:29105"/>
    </cofactor>
</comment>
<dbReference type="EMBL" id="KZ305030">
    <property type="protein sequence ID" value="PIA50510.1"/>
    <property type="molecule type" value="Genomic_DNA"/>
</dbReference>
<dbReference type="Proteomes" id="UP000230069">
    <property type="component" value="Unassembled WGS sequence"/>
</dbReference>
<evidence type="ECO:0000256" key="8">
    <source>
        <dbReference type="ARBA" id="ARBA00022737"/>
    </source>
</evidence>
<dbReference type="PROSITE" id="PS50089">
    <property type="entry name" value="ZF_RING_2"/>
    <property type="match status" value="1"/>
</dbReference>
<evidence type="ECO:0000313" key="18">
    <source>
        <dbReference type="Proteomes" id="UP000230069"/>
    </source>
</evidence>
<keyword evidence="14" id="KW-1133">Transmembrane helix</keyword>
<evidence type="ECO:0000256" key="13">
    <source>
        <dbReference type="SAM" id="MobiDB-lite"/>
    </source>
</evidence>
<dbReference type="PROSITE" id="PS51873">
    <property type="entry name" value="TRIAD"/>
    <property type="match status" value="1"/>
</dbReference>
<evidence type="ECO:0000256" key="4">
    <source>
        <dbReference type="ARBA" id="ARBA00005884"/>
    </source>
</evidence>
<comment type="catalytic activity">
    <reaction evidence="1">
        <text>[E2 ubiquitin-conjugating enzyme]-S-ubiquitinyl-L-cysteine + [acceptor protein]-L-lysine = [E2 ubiquitin-conjugating enzyme]-L-cysteine + [acceptor protein]-N(6)-ubiquitinyl-L-lysine.</text>
        <dbReference type="EC" id="2.3.2.31"/>
    </reaction>
</comment>
<dbReference type="AlphaFoldDB" id="A0A2G5E456"/>
<keyword evidence="11" id="KW-0862">Zinc</keyword>
<evidence type="ECO:0000256" key="9">
    <source>
        <dbReference type="ARBA" id="ARBA00022771"/>
    </source>
</evidence>
<evidence type="ECO:0000256" key="11">
    <source>
        <dbReference type="ARBA" id="ARBA00022833"/>
    </source>
</evidence>
<evidence type="ECO:0000256" key="14">
    <source>
        <dbReference type="SAM" id="Phobius"/>
    </source>
</evidence>
<dbReference type="InParanoid" id="A0A2G5E456"/>
<keyword evidence="14" id="KW-0812">Transmembrane</keyword>
<keyword evidence="7" id="KW-0479">Metal-binding</keyword>
<dbReference type="FunFam" id="3.30.40.10:FF:000230">
    <property type="entry name" value="RBR-type E3 ubiquitin transferase"/>
    <property type="match status" value="1"/>
</dbReference>
<dbReference type="Pfam" id="PF01485">
    <property type="entry name" value="IBR"/>
    <property type="match status" value="1"/>
</dbReference>
<dbReference type="InterPro" id="IPR002867">
    <property type="entry name" value="IBR_dom"/>
</dbReference>
<gene>
    <name evidence="17" type="ORF">AQUCO_01300920v1</name>
</gene>
<feature type="transmembrane region" description="Helical" evidence="14">
    <location>
        <begin position="238"/>
        <end position="260"/>
    </location>
</feature>
<reference evidence="17 18" key="1">
    <citation type="submission" date="2017-09" db="EMBL/GenBank/DDBJ databases">
        <title>WGS assembly of Aquilegia coerulea Goldsmith.</title>
        <authorList>
            <person name="Hodges S."/>
            <person name="Kramer E."/>
            <person name="Nordborg M."/>
            <person name="Tomkins J."/>
            <person name="Borevitz J."/>
            <person name="Derieg N."/>
            <person name="Yan J."/>
            <person name="Mihaltcheva S."/>
            <person name="Hayes R.D."/>
            <person name="Rokhsar D."/>
        </authorList>
    </citation>
    <scope>NUCLEOTIDE SEQUENCE [LARGE SCALE GENOMIC DNA]</scope>
    <source>
        <strain evidence="18">cv. Goldsmith</strain>
    </source>
</reference>
<comment type="function">
    <text evidence="3">Might act as an E3 ubiquitin-protein ligase, or as part of E3 complex, which accepts ubiquitin from specific E2 ubiquitin-conjugating enzymes and then transfers it to substrates.</text>
</comment>
<accession>A0A2G5E456</accession>
<organism evidence="17 18">
    <name type="scientific">Aquilegia coerulea</name>
    <name type="common">Rocky mountain columbine</name>
    <dbReference type="NCBI Taxonomy" id="218851"/>
    <lineage>
        <taxon>Eukaryota</taxon>
        <taxon>Viridiplantae</taxon>
        <taxon>Streptophyta</taxon>
        <taxon>Embryophyta</taxon>
        <taxon>Tracheophyta</taxon>
        <taxon>Spermatophyta</taxon>
        <taxon>Magnoliopsida</taxon>
        <taxon>Ranunculales</taxon>
        <taxon>Ranunculaceae</taxon>
        <taxon>Thalictroideae</taxon>
        <taxon>Aquilegia</taxon>
    </lineage>
</organism>
<evidence type="ECO:0000313" key="17">
    <source>
        <dbReference type="EMBL" id="PIA50510.1"/>
    </source>
</evidence>
<evidence type="ECO:0000256" key="3">
    <source>
        <dbReference type="ARBA" id="ARBA00003976"/>
    </source>
</evidence>
<dbReference type="GO" id="GO:0016567">
    <property type="term" value="P:protein ubiquitination"/>
    <property type="evidence" value="ECO:0007669"/>
    <property type="project" value="InterPro"/>
</dbReference>
<feature type="domain" description="RING-type" evidence="15">
    <location>
        <begin position="30"/>
        <end position="78"/>
    </location>
</feature>
<dbReference type="InterPro" id="IPR013083">
    <property type="entry name" value="Znf_RING/FYVE/PHD"/>
</dbReference>
<evidence type="ECO:0000259" key="16">
    <source>
        <dbReference type="PROSITE" id="PS51873"/>
    </source>
</evidence>
<dbReference type="EC" id="2.3.2.31" evidence="5"/>
<protein>
    <recommendedName>
        <fullName evidence="5">RBR-type E3 ubiquitin transferase</fullName>
        <ecNumber evidence="5">2.3.2.31</ecNumber>
    </recommendedName>
</protein>
<keyword evidence="6" id="KW-0808">Transferase</keyword>
<evidence type="ECO:0000256" key="5">
    <source>
        <dbReference type="ARBA" id="ARBA00012251"/>
    </source>
</evidence>
<feature type="domain" description="RING-type" evidence="16">
    <location>
        <begin position="26"/>
        <end position="239"/>
    </location>
</feature>
<name>A0A2G5E456_AQUCA</name>
<dbReference type="InterPro" id="IPR031127">
    <property type="entry name" value="E3_UB_ligase_RBR"/>
</dbReference>
<evidence type="ECO:0000256" key="7">
    <source>
        <dbReference type="ARBA" id="ARBA00022723"/>
    </source>
</evidence>
<keyword evidence="18" id="KW-1185">Reference proteome</keyword>
<dbReference type="Gene3D" id="1.20.120.1750">
    <property type="match status" value="1"/>
</dbReference>
<dbReference type="GO" id="GO:0008270">
    <property type="term" value="F:zinc ion binding"/>
    <property type="evidence" value="ECO:0007669"/>
    <property type="project" value="UniProtKB-KW"/>
</dbReference>
<keyword evidence="8" id="KW-0677">Repeat</keyword>
<dbReference type="OrthoDB" id="10009520at2759"/>
<dbReference type="SUPFAM" id="SSF57850">
    <property type="entry name" value="RING/U-box"/>
    <property type="match status" value="3"/>
</dbReference>
<evidence type="ECO:0000256" key="2">
    <source>
        <dbReference type="ARBA" id="ARBA00001947"/>
    </source>
</evidence>
<dbReference type="InterPro" id="IPR001841">
    <property type="entry name" value="Znf_RING"/>
</dbReference>
<keyword evidence="9 12" id="KW-0863">Zinc-finger</keyword>
<evidence type="ECO:0000256" key="1">
    <source>
        <dbReference type="ARBA" id="ARBA00001798"/>
    </source>
</evidence>
<proteinExistence type="inferred from homology"/>
<keyword evidence="14" id="KW-0472">Membrane</keyword>
<dbReference type="STRING" id="218851.A0A2G5E456"/>
<keyword evidence="10" id="KW-0833">Ubl conjugation pathway</keyword>
<evidence type="ECO:0000256" key="10">
    <source>
        <dbReference type="ARBA" id="ARBA00022786"/>
    </source>
</evidence>
<evidence type="ECO:0000256" key="6">
    <source>
        <dbReference type="ARBA" id="ARBA00022679"/>
    </source>
</evidence>
<dbReference type="PANTHER" id="PTHR11685">
    <property type="entry name" value="RBR FAMILY RING FINGER AND IBR DOMAIN-CONTAINING"/>
    <property type="match status" value="1"/>
</dbReference>
<evidence type="ECO:0000259" key="15">
    <source>
        <dbReference type="PROSITE" id="PS50089"/>
    </source>
</evidence>